<reference evidence="2" key="1">
    <citation type="submission" date="2019-08" db="EMBL/GenBank/DDBJ databases">
        <authorList>
            <person name="Kucharzyk K."/>
            <person name="Murdoch R.W."/>
            <person name="Higgins S."/>
            <person name="Loffler F."/>
        </authorList>
    </citation>
    <scope>NUCLEOTIDE SEQUENCE</scope>
</reference>
<dbReference type="EMBL" id="VSSQ01139867">
    <property type="protein sequence ID" value="MPN62197.1"/>
    <property type="molecule type" value="Genomic_DNA"/>
</dbReference>
<evidence type="ECO:0000313" key="2">
    <source>
        <dbReference type="EMBL" id="MPN62197.1"/>
    </source>
</evidence>
<proteinExistence type="predicted"/>
<accession>A0A645JFR1</accession>
<evidence type="ECO:0000256" key="1">
    <source>
        <dbReference type="SAM" id="Coils"/>
    </source>
</evidence>
<sequence length="123" mass="14252">MKEVNENLLEIEKEIEKNNIVKEDKSPEAIIEKTKEVDYSVNSVKSTINNIIKNAQLERLSELTLELALDKEAEEIESVDMQGIINNMGIMLNNMDTMLKYMKELQEKMKKISKNFNKLTDCL</sequence>
<organism evidence="2">
    <name type="scientific">bioreactor metagenome</name>
    <dbReference type="NCBI Taxonomy" id="1076179"/>
    <lineage>
        <taxon>unclassified sequences</taxon>
        <taxon>metagenomes</taxon>
        <taxon>ecological metagenomes</taxon>
    </lineage>
</organism>
<gene>
    <name evidence="2" type="ORF">SDC9_209944</name>
</gene>
<keyword evidence="1" id="KW-0175">Coiled coil</keyword>
<comment type="caution">
    <text evidence="2">The sequence shown here is derived from an EMBL/GenBank/DDBJ whole genome shotgun (WGS) entry which is preliminary data.</text>
</comment>
<protein>
    <submittedName>
        <fullName evidence="2">Uncharacterized protein</fullName>
    </submittedName>
</protein>
<name>A0A645JFR1_9ZZZZ</name>
<feature type="coiled-coil region" evidence="1">
    <location>
        <begin position="95"/>
        <end position="122"/>
    </location>
</feature>
<dbReference type="AlphaFoldDB" id="A0A645JFR1"/>